<gene>
    <name evidence="13" type="ORF">BWQ96_05491</name>
</gene>
<dbReference type="GO" id="GO:0005524">
    <property type="term" value="F:ATP binding"/>
    <property type="evidence" value="ECO:0007669"/>
    <property type="project" value="UniProtKB-KW"/>
</dbReference>
<keyword evidence="14" id="KW-1185">Reference proteome</keyword>
<keyword evidence="8" id="KW-0443">Lipid metabolism</keyword>
<feature type="domain" description="ATP-citrate synthase ATP-grasp" evidence="12">
    <location>
        <begin position="2"/>
        <end position="260"/>
    </location>
</feature>
<evidence type="ECO:0000256" key="9">
    <source>
        <dbReference type="ARBA" id="ARBA00023315"/>
    </source>
</evidence>
<reference evidence="13 14" key="1">
    <citation type="journal article" date="2018" name="Mol. Biol. Evol.">
        <title>Analysis of the draft genome of the red seaweed Gracilariopsis chorda provides insights into genome size evolution in Rhodophyta.</title>
        <authorList>
            <person name="Lee J."/>
            <person name="Yang E.C."/>
            <person name="Graf L."/>
            <person name="Yang J.H."/>
            <person name="Qiu H."/>
            <person name="Zel Zion U."/>
            <person name="Chan C.X."/>
            <person name="Stephens T.G."/>
            <person name="Weber A.P.M."/>
            <person name="Boo G.H."/>
            <person name="Boo S.M."/>
            <person name="Kim K.M."/>
            <person name="Shin Y."/>
            <person name="Jung M."/>
            <person name="Lee S.J."/>
            <person name="Yim H.S."/>
            <person name="Lee J.H."/>
            <person name="Bhattacharya D."/>
            <person name="Yoon H.S."/>
        </authorList>
    </citation>
    <scope>NUCLEOTIDE SEQUENCE [LARGE SCALE GENOMIC DNA]</scope>
    <source>
        <strain evidence="13 14">SKKU-2015</strain>
        <tissue evidence="13">Whole body</tissue>
    </source>
</reference>
<keyword evidence="3" id="KW-0963">Cytoplasm</keyword>
<sequence length="454" mass="49943">MARKKIREYDGKRLVTRHLKKRKGIKLGGAGTTDSSATAKAATAQVSSTKLKSASSPKSFYSALSEEHPWLLNTKLVVKPDMLFGKRGKNNLVLLNADYESAQQFIAERMGQEIDVSGIKGVLTTFLIEPFVPHEQEFYLCIQTVREGDRLSFGACGGIEIEENWDKVKSVVVPCGEPESASPIVREQHVYPLLADDGIPEHHKSTLADFITACFETYVELDMTLLEMNPLALDSSGLPTILDSRVELDSYASFKNAKVWGSDLEFPEPWGREKSEEERVVQAMDDKSGASLKLTVLNPHGRMWTMVAGGGASVIYADQVVQLGYGDELGNYAEYSGNPKEQETYLYARTLLDLVTHNADGGRRALLCGGGVANFSDIAATLGGLQQALTDFHGKLQMAKVKVFVRRGGPNYKAGLQLMRDLGNTLDIPIEVYGPDTNMTHIVSLGIRWIEEGY</sequence>
<dbReference type="GO" id="GO:0042709">
    <property type="term" value="C:succinate-CoA ligase complex"/>
    <property type="evidence" value="ECO:0007669"/>
    <property type="project" value="TreeGrafter"/>
</dbReference>
<dbReference type="GO" id="GO:0006629">
    <property type="term" value="P:lipid metabolic process"/>
    <property type="evidence" value="ECO:0007669"/>
    <property type="project" value="UniProtKB-KW"/>
</dbReference>
<protein>
    <recommendedName>
        <fullName evidence="2">ATP citrate synthase</fullName>
        <ecNumber evidence="2">2.3.3.8</ecNumber>
    </recommendedName>
</protein>
<evidence type="ECO:0000313" key="13">
    <source>
        <dbReference type="EMBL" id="PXF44732.1"/>
    </source>
</evidence>
<dbReference type="InterPro" id="IPR032263">
    <property type="entry name" value="Citrate-bd"/>
</dbReference>
<evidence type="ECO:0000256" key="5">
    <source>
        <dbReference type="ARBA" id="ARBA00022679"/>
    </source>
</evidence>
<evidence type="ECO:0000259" key="11">
    <source>
        <dbReference type="Pfam" id="PF16114"/>
    </source>
</evidence>
<dbReference type="AlphaFoldDB" id="A0A2V3IRI4"/>
<evidence type="ECO:0000256" key="10">
    <source>
        <dbReference type="ARBA" id="ARBA00047593"/>
    </source>
</evidence>
<dbReference type="GO" id="GO:0006099">
    <property type="term" value="P:tricarboxylic acid cycle"/>
    <property type="evidence" value="ECO:0007669"/>
    <property type="project" value="TreeGrafter"/>
</dbReference>
<dbReference type="OrthoDB" id="3261737at2759"/>
<dbReference type="SUPFAM" id="SSF56059">
    <property type="entry name" value="Glutathione synthetase ATP-binding domain-like"/>
    <property type="match status" value="1"/>
</dbReference>
<comment type="caution">
    <text evidence="13">The sequence shown here is derived from an EMBL/GenBank/DDBJ whole genome shotgun (WGS) entry which is preliminary data.</text>
</comment>
<evidence type="ECO:0000313" key="14">
    <source>
        <dbReference type="Proteomes" id="UP000247409"/>
    </source>
</evidence>
<dbReference type="PANTHER" id="PTHR11815">
    <property type="entry name" value="SUCCINYL-COA SYNTHETASE BETA CHAIN"/>
    <property type="match status" value="1"/>
</dbReference>
<keyword evidence="4" id="KW-0444">Lipid biosynthesis</keyword>
<dbReference type="Proteomes" id="UP000247409">
    <property type="component" value="Unassembled WGS sequence"/>
</dbReference>
<evidence type="ECO:0000256" key="3">
    <source>
        <dbReference type="ARBA" id="ARBA00022490"/>
    </source>
</evidence>
<keyword evidence="6" id="KW-0547">Nucleotide-binding</keyword>
<dbReference type="GO" id="GO:0006104">
    <property type="term" value="P:succinyl-CoA metabolic process"/>
    <property type="evidence" value="ECO:0007669"/>
    <property type="project" value="TreeGrafter"/>
</dbReference>
<dbReference type="GO" id="GO:0003878">
    <property type="term" value="F:ATP citrate synthase activity"/>
    <property type="evidence" value="ECO:0007669"/>
    <property type="project" value="UniProtKB-EC"/>
</dbReference>
<dbReference type="InterPro" id="IPR016102">
    <property type="entry name" value="Succinyl-CoA_synth-like"/>
</dbReference>
<keyword evidence="7" id="KW-0067">ATP-binding</keyword>
<dbReference type="EC" id="2.3.3.8" evidence="2"/>
<keyword evidence="9" id="KW-0012">Acyltransferase</keyword>
<evidence type="ECO:0000256" key="6">
    <source>
        <dbReference type="ARBA" id="ARBA00022741"/>
    </source>
</evidence>
<comment type="catalytic activity">
    <reaction evidence="10">
        <text>oxaloacetate + acetyl-CoA + ADP + phosphate = citrate + ATP + CoA</text>
        <dbReference type="Rhea" id="RHEA:21160"/>
        <dbReference type="ChEBI" id="CHEBI:16452"/>
        <dbReference type="ChEBI" id="CHEBI:16947"/>
        <dbReference type="ChEBI" id="CHEBI:30616"/>
        <dbReference type="ChEBI" id="CHEBI:43474"/>
        <dbReference type="ChEBI" id="CHEBI:57287"/>
        <dbReference type="ChEBI" id="CHEBI:57288"/>
        <dbReference type="ChEBI" id="CHEBI:456216"/>
        <dbReference type="EC" id="2.3.3.8"/>
    </reaction>
</comment>
<dbReference type="EMBL" id="NBIV01000082">
    <property type="protein sequence ID" value="PXF44732.1"/>
    <property type="molecule type" value="Genomic_DNA"/>
</dbReference>
<organism evidence="13 14">
    <name type="scientific">Gracilariopsis chorda</name>
    <dbReference type="NCBI Taxonomy" id="448386"/>
    <lineage>
        <taxon>Eukaryota</taxon>
        <taxon>Rhodophyta</taxon>
        <taxon>Florideophyceae</taxon>
        <taxon>Rhodymeniophycidae</taxon>
        <taxon>Gracilariales</taxon>
        <taxon>Gracilariaceae</taxon>
        <taxon>Gracilariopsis</taxon>
    </lineage>
</organism>
<dbReference type="GO" id="GO:0004775">
    <property type="term" value="F:succinate-CoA ligase (ADP-forming) activity"/>
    <property type="evidence" value="ECO:0007669"/>
    <property type="project" value="TreeGrafter"/>
</dbReference>
<evidence type="ECO:0000256" key="2">
    <source>
        <dbReference type="ARBA" id="ARBA00012639"/>
    </source>
</evidence>
<dbReference type="FunFam" id="3.40.50.261:FF:000008">
    <property type="entry name" value="ATP-citrate synthase alpha chain protein"/>
    <property type="match status" value="1"/>
</dbReference>
<evidence type="ECO:0000259" key="12">
    <source>
        <dbReference type="Pfam" id="PF24948"/>
    </source>
</evidence>
<evidence type="ECO:0000256" key="7">
    <source>
        <dbReference type="ARBA" id="ARBA00022840"/>
    </source>
</evidence>
<proteinExistence type="predicted"/>
<evidence type="ECO:0000256" key="8">
    <source>
        <dbReference type="ARBA" id="ARBA00023098"/>
    </source>
</evidence>
<keyword evidence="5" id="KW-0808">Transferase</keyword>
<dbReference type="InterPro" id="IPR056749">
    <property type="entry name" value="Citrate_synth_N"/>
</dbReference>
<dbReference type="PANTHER" id="PTHR11815:SF10">
    <property type="entry name" value="SUCCINATE--COA LIGASE [GDP-FORMING] SUBUNIT BETA, MITOCHONDRIAL"/>
    <property type="match status" value="1"/>
</dbReference>
<dbReference type="Gene3D" id="3.40.50.261">
    <property type="entry name" value="Succinyl-CoA synthetase domains"/>
    <property type="match status" value="1"/>
</dbReference>
<dbReference type="SUPFAM" id="SSF52210">
    <property type="entry name" value="Succinyl-CoA synthetase domains"/>
    <property type="match status" value="1"/>
</dbReference>
<name>A0A2V3IRI4_9FLOR</name>
<comment type="subcellular location">
    <subcellularLocation>
        <location evidence="1">Cytoplasm</location>
    </subcellularLocation>
</comment>
<dbReference type="Pfam" id="PF16114">
    <property type="entry name" value="Citrate_bind"/>
    <property type="match status" value="1"/>
</dbReference>
<evidence type="ECO:0000256" key="1">
    <source>
        <dbReference type="ARBA" id="ARBA00004496"/>
    </source>
</evidence>
<evidence type="ECO:0000256" key="4">
    <source>
        <dbReference type="ARBA" id="ARBA00022516"/>
    </source>
</evidence>
<dbReference type="STRING" id="448386.A0A2V3IRI4"/>
<feature type="domain" description="ATP-citrate synthase citrate-binding" evidence="11">
    <location>
        <begin position="272"/>
        <end position="447"/>
    </location>
</feature>
<dbReference type="Pfam" id="PF24948">
    <property type="entry name" value="Citrate_synth_N"/>
    <property type="match status" value="1"/>
</dbReference>
<accession>A0A2V3IRI4</accession>
<dbReference type="Gene3D" id="3.30.470.110">
    <property type="match status" value="1"/>
</dbReference>